<dbReference type="Proteomes" id="UP000267166">
    <property type="component" value="Unassembled WGS sequence"/>
</dbReference>
<gene>
    <name evidence="1" type="ORF">D7V64_16050</name>
    <name evidence="3" type="ORF">D9K79_16330</name>
    <name evidence="2" type="ORF">D9K80_13260</name>
</gene>
<evidence type="ECO:0000313" key="1">
    <source>
        <dbReference type="EMBL" id="RKG47907.1"/>
    </source>
</evidence>
<dbReference type="EMBL" id="RCHD01000034">
    <property type="protein sequence ID" value="RLL33170.1"/>
    <property type="molecule type" value="Genomic_DNA"/>
</dbReference>
<evidence type="ECO:0000313" key="6">
    <source>
        <dbReference type="Proteomes" id="UP000281084"/>
    </source>
</evidence>
<dbReference type="Proteomes" id="UP000273105">
    <property type="component" value="Unassembled WGS sequence"/>
</dbReference>
<name>A0A3A8FLR1_9GAMM</name>
<dbReference type="AlphaFoldDB" id="A0A3A8FLR1"/>
<dbReference type="EMBL" id="RAXZ01000044">
    <property type="protein sequence ID" value="RKG47907.1"/>
    <property type="molecule type" value="Genomic_DNA"/>
</dbReference>
<dbReference type="RefSeq" id="WP_106986644.1">
    <property type="nucleotide sequence ID" value="NZ_CP035934.2"/>
</dbReference>
<dbReference type="Proteomes" id="UP000281084">
    <property type="component" value="Unassembled WGS sequence"/>
</dbReference>
<evidence type="ECO:0008006" key="7">
    <source>
        <dbReference type="Google" id="ProtNLM"/>
    </source>
</evidence>
<organism evidence="1 6">
    <name type="scientific">Acinetobacter cumulans</name>
    <dbReference type="NCBI Taxonomy" id="2136182"/>
    <lineage>
        <taxon>Bacteria</taxon>
        <taxon>Pseudomonadati</taxon>
        <taxon>Pseudomonadota</taxon>
        <taxon>Gammaproteobacteria</taxon>
        <taxon>Moraxellales</taxon>
        <taxon>Moraxellaceae</taxon>
        <taxon>Acinetobacter</taxon>
    </lineage>
</organism>
<keyword evidence="5" id="KW-1185">Reference proteome</keyword>
<evidence type="ECO:0000313" key="3">
    <source>
        <dbReference type="EMBL" id="RLL38326.1"/>
    </source>
</evidence>
<reference evidence="4 5" key="1">
    <citation type="submission" date="2018-09" db="EMBL/GenBank/DDBJ databases">
        <title>The draft genome of Acinetobacter sp. strains.</title>
        <authorList>
            <person name="Qin J."/>
            <person name="Feng Y."/>
            <person name="Zong Z."/>
        </authorList>
    </citation>
    <scope>NUCLEOTIDE SEQUENCE [LARGE SCALE GENOMIC DNA]</scope>
    <source>
        <strain evidence="3 5">WCHAc060001</strain>
        <strain evidence="2 4">WCHAc060003</strain>
    </source>
</reference>
<evidence type="ECO:0000313" key="5">
    <source>
        <dbReference type="Proteomes" id="UP000273105"/>
    </source>
</evidence>
<reference evidence="1 6" key="2">
    <citation type="submission" date="2018-09" db="EMBL/GenBank/DDBJ databases">
        <title>The draft genome of Acinetobacter spp. strains.</title>
        <authorList>
            <person name="Qin J."/>
            <person name="Feng Y."/>
            <person name="Zong Z."/>
        </authorList>
    </citation>
    <scope>NUCLEOTIDE SEQUENCE [LARGE SCALE GENOMIC DNA]</scope>
    <source>
        <strain evidence="1 6">WCHAc060002</strain>
    </source>
</reference>
<proteinExistence type="predicted"/>
<evidence type="ECO:0000313" key="2">
    <source>
        <dbReference type="EMBL" id="RLL33170.1"/>
    </source>
</evidence>
<evidence type="ECO:0000313" key="4">
    <source>
        <dbReference type="Proteomes" id="UP000267166"/>
    </source>
</evidence>
<protein>
    <recommendedName>
        <fullName evidence="7">SinR family protein</fullName>
    </recommendedName>
</protein>
<dbReference type="EMBL" id="RCHE01000058">
    <property type="protein sequence ID" value="RLL38326.1"/>
    <property type="molecule type" value="Genomic_DNA"/>
</dbReference>
<accession>A0A3A8FLR1</accession>
<comment type="caution">
    <text evidence="1">The sequence shown here is derived from an EMBL/GenBank/DDBJ whole genome shotgun (WGS) entry which is preliminary data.</text>
</comment>
<accession>A0A498CYB7</accession>
<sequence length="92" mass="10756">MTTYLISLEARSKREYDDLEKKIIQLSSIKPITPLKDTWILLSELSSEEIRDQLLSHIYAKDALMVIRIDSHDWASWNIHEKSALWLNKTAS</sequence>